<dbReference type="EMBL" id="JAIWYP010000003">
    <property type="protein sequence ID" value="KAH3849981.1"/>
    <property type="molecule type" value="Genomic_DNA"/>
</dbReference>
<organism evidence="1 2">
    <name type="scientific">Dreissena polymorpha</name>
    <name type="common">Zebra mussel</name>
    <name type="synonym">Mytilus polymorpha</name>
    <dbReference type="NCBI Taxonomy" id="45954"/>
    <lineage>
        <taxon>Eukaryota</taxon>
        <taxon>Metazoa</taxon>
        <taxon>Spiralia</taxon>
        <taxon>Lophotrochozoa</taxon>
        <taxon>Mollusca</taxon>
        <taxon>Bivalvia</taxon>
        <taxon>Autobranchia</taxon>
        <taxon>Heteroconchia</taxon>
        <taxon>Euheterodonta</taxon>
        <taxon>Imparidentia</taxon>
        <taxon>Neoheterodontei</taxon>
        <taxon>Myida</taxon>
        <taxon>Dreissenoidea</taxon>
        <taxon>Dreissenidae</taxon>
        <taxon>Dreissena</taxon>
    </lineage>
</organism>
<evidence type="ECO:0000313" key="1">
    <source>
        <dbReference type="EMBL" id="KAH3849981.1"/>
    </source>
</evidence>
<sequence length="172" mass="19120">MIFTGTSRKPYVLTQQFHSVSSGKHVPVKCQCAHEVALLKDTVKSLQARMLLLKQSILVNENLRKQQINQLMSRNLAIKADILKCSSNVNSVTSSTLQTLFNISIQAMSRVTECEDSIGHVEVYLENRNIMSPPSPNHVLDPLPNLTSHSQGLIRTFHSSHHICQGVKGPPL</sequence>
<protein>
    <submittedName>
        <fullName evidence="1">Uncharacterized protein</fullName>
    </submittedName>
</protein>
<reference evidence="1" key="1">
    <citation type="journal article" date="2019" name="bioRxiv">
        <title>The Genome of the Zebra Mussel, Dreissena polymorpha: A Resource for Invasive Species Research.</title>
        <authorList>
            <person name="McCartney M.A."/>
            <person name="Auch B."/>
            <person name="Kono T."/>
            <person name="Mallez S."/>
            <person name="Zhang Y."/>
            <person name="Obille A."/>
            <person name="Becker A."/>
            <person name="Abrahante J.E."/>
            <person name="Garbe J."/>
            <person name="Badalamenti J.P."/>
            <person name="Herman A."/>
            <person name="Mangelson H."/>
            <person name="Liachko I."/>
            <person name="Sullivan S."/>
            <person name="Sone E.D."/>
            <person name="Koren S."/>
            <person name="Silverstein K.A.T."/>
            <person name="Beckman K.B."/>
            <person name="Gohl D.M."/>
        </authorList>
    </citation>
    <scope>NUCLEOTIDE SEQUENCE</scope>
    <source>
        <strain evidence="1">Duluth1</strain>
        <tissue evidence="1">Whole animal</tissue>
    </source>
</reference>
<dbReference type="AlphaFoldDB" id="A0A9D4L1M2"/>
<proteinExistence type="predicted"/>
<comment type="caution">
    <text evidence="1">The sequence shown here is derived from an EMBL/GenBank/DDBJ whole genome shotgun (WGS) entry which is preliminary data.</text>
</comment>
<accession>A0A9D4L1M2</accession>
<evidence type="ECO:0000313" key="2">
    <source>
        <dbReference type="Proteomes" id="UP000828390"/>
    </source>
</evidence>
<reference evidence="1" key="2">
    <citation type="submission" date="2020-11" db="EMBL/GenBank/DDBJ databases">
        <authorList>
            <person name="McCartney M.A."/>
            <person name="Auch B."/>
            <person name="Kono T."/>
            <person name="Mallez S."/>
            <person name="Becker A."/>
            <person name="Gohl D.M."/>
            <person name="Silverstein K.A.T."/>
            <person name="Koren S."/>
            <person name="Bechman K.B."/>
            <person name="Herman A."/>
            <person name="Abrahante J.E."/>
            <person name="Garbe J."/>
        </authorList>
    </citation>
    <scope>NUCLEOTIDE SEQUENCE</scope>
    <source>
        <strain evidence="1">Duluth1</strain>
        <tissue evidence="1">Whole animal</tissue>
    </source>
</reference>
<name>A0A9D4L1M2_DREPO</name>
<dbReference type="Proteomes" id="UP000828390">
    <property type="component" value="Unassembled WGS sequence"/>
</dbReference>
<gene>
    <name evidence="1" type="ORF">DPMN_092386</name>
</gene>
<keyword evidence="2" id="KW-1185">Reference proteome</keyword>